<comment type="caution">
    <text evidence="2">The sequence shown here is derived from an EMBL/GenBank/DDBJ whole genome shotgun (WGS) entry which is preliminary data.</text>
</comment>
<accession>A0A422Q565</accession>
<sequence length="334" mass="36026">MFRYHVELLGCEWMDGQPPEGGGPVACLEVYCHRRGARRRVAHFPSEFEVRSAPETDTLFLSVLHGDTVLASSEAIPIGGVNRCVGFRTVALKAGEAALCKVRIMWSVEAEDGTAFSRRVEDFAGGEGHTAPVATERDRLSTHPERLPVVGEAPATEKVSAVSEAPPVLCEVPATSAVPQPQEQGATTLRRDALPPASPERGAQWSVGGPQHAPKGLLDYYVTSTQVVERPKAWRNLYTSPAPLLVACGLLQDGAEAVPMTTTTTTRGKRCGRPTYTSVLGASSLDDIRLHPTKAPQSVDDIRQTLYTRKMNLKWRTVVSPLLAALPPAMRGSS</sequence>
<dbReference type="EMBL" id="MKKU01000091">
    <property type="protein sequence ID" value="RNF25101.1"/>
    <property type="molecule type" value="Genomic_DNA"/>
</dbReference>
<organism evidence="2 3">
    <name type="scientific">Trypanosoma conorhini</name>
    <dbReference type="NCBI Taxonomy" id="83891"/>
    <lineage>
        <taxon>Eukaryota</taxon>
        <taxon>Discoba</taxon>
        <taxon>Euglenozoa</taxon>
        <taxon>Kinetoplastea</taxon>
        <taxon>Metakinetoplastina</taxon>
        <taxon>Trypanosomatida</taxon>
        <taxon>Trypanosomatidae</taxon>
        <taxon>Trypanosoma</taxon>
    </lineage>
</organism>
<dbReference type="GeneID" id="40315945"/>
<dbReference type="AlphaFoldDB" id="A0A422Q565"/>
<evidence type="ECO:0000313" key="2">
    <source>
        <dbReference type="EMBL" id="RNF25101.1"/>
    </source>
</evidence>
<dbReference type="RefSeq" id="XP_029230626.1">
    <property type="nucleotide sequence ID" value="XM_029369262.1"/>
</dbReference>
<gene>
    <name evidence="2" type="ORF">Tco025E_02334</name>
</gene>
<dbReference type="Proteomes" id="UP000284403">
    <property type="component" value="Unassembled WGS sequence"/>
</dbReference>
<evidence type="ECO:0000313" key="3">
    <source>
        <dbReference type="Proteomes" id="UP000284403"/>
    </source>
</evidence>
<feature type="compositionally biased region" description="Polar residues" evidence="1">
    <location>
        <begin position="177"/>
        <end position="187"/>
    </location>
</feature>
<protein>
    <submittedName>
        <fullName evidence="2">Uncharacterized protein</fullName>
    </submittedName>
</protein>
<proteinExistence type="predicted"/>
<reference evidence="2 3" key="1">
    <citation type="journal article" date="2018" name="BMC Genomics">
        <title>Genomic comparison of Trypanosoma conorhini and Trypanosoma rangeli to Trypanosoma cruzi strains of high and low virulence.</title>
        <authorList>
            <person name="Bradwell K.R."/>
            <person name="Koparde V.N."/>
            <person name="Matveyev A.V."/>
            <person name="Serrano M.G."/>
            <person name="Alves J.M."/>
            <person name="Parikh H."/>
            <person name="Huang B."/>
            <person name="Lee V."/>
            <person name="Espinosa-Alvarez O."/>
            <person name="Ortiz P.A."/>
            <person name="Costa-Martins A.G."/>
            <person name="Teixeira M.M."/>
            <person name="Buck G.A."/>
        </authorList>
    </citation>
    <scope>NUCLEOTIDE SEQUENCE [LARGE SCALE GENOMIC DNA]</scope>
    <source>
        <strain evidence="2 3">025E</strain>
    </source>
</reference>
<feature type="region of interest" description="Disordered" evidence="1">
    <location>
        <begin position="175"/>
        <end position="210"/>
    </location>
</feature>
<dbReference type="OrthoDB" id="240826at2759"/>
<keyword evidence="3" id="KW-1185">Reference proteome</keyword>
<evidence type="ECO:0000256" key="1">
    <source>
        <dbReference type="SAM" id="MobiDB-lite"/>
    </source>
</evidence>
<name>A0A422Q565_9TRYP</name>